<dbReference type="GeneID" id="63785565"/>
<keyword evidence="2" id="KW-1185">Reference proteome</keyword>
<evidence type="ECO:0000313" key="1">
    <source>
        <dbReference type="EMBL" id="ORY85058.1"/>
    </source>
</evidence>
<proteinExistence type="predicted"/>
<reference evidence="1 2" key="1">
    <citation type="submission" date="2016-07" db="EMBL/GenBank/DDBJ databases">
        <title>Pervasive Adenine N6-methylation of Active Genes in Fungi.</title>
        <authorList>
            <consortium name="DOE Joint Genome Institute"/>
            <person name="Mondo S.J."/>
            <person name="Dannebaum R.O."/>
            <person name="Kuo R.C."/>
            <person name="Labutti K."/>
            <person name="Haridas S."/>
            <person name="Kuo A."/>
            <person name="Salamov A."/>
            <person name="Ahrendt S.R."/>
            <person name="Lipzen A."/>
            <person name="Sullivan W."/>
            <person name="Andreopoulos W.B."/>
            <person name="Clum A."/>
            <person name="Lindquist E."/>
            <person name="Daum C."/>
            <person name="Ramamoorthy G.K."/>
            <person name="Gryganskyi A."/>
            <person name="Culley D."/>
            <person name="Magnuson J.K."/>
            <person name="James T.Y."/>
            <person name="O'Malley M.A."/>
            <person name="Stajich J.E."/>
            <person name="Spatafora J.W."/>
            <person name="Visel A."/>
            <person name="Grigoriev I.V."/>
        </authorList>
    </citation>
    <scope>NUCLEOTIDE SEQUENCE [LARGE SCALE GENOMIC DNA]</scope>
    <source>
        <strain evidence="1 2">12-1054</strain>
    </source>
</reference>
<dbReference type="EMBL" id="MCFI01000005">
    <property type="protein sequence ID" value="ORY85058.1"/>
    <property type="molecule type" value="Genomic_DNA"/>
</dbReference>
<accession>A0A1Y2FM90</accession>
<gene>
    <name evidence="1" type="ORF">BCR37DRAFT_378094</name>
</gene>
<protein>
    <submittedName>
        <fullName evidence="1">Uncharacterized protein</fullName>
    </submittedName>
</protein>
<dbReference type="RefSeq" id="XP_040726841.1">
    <property type="nucleotide sequence ID" value="XM_040868966.1"/>
</dbReference>
<sequence length="85" mass="9469">MSLRWRPVKSSPDWSLIKFSQMLSRWHTLSKHTDGLLLTGVICSVPSPAAPVCACYPINGPDGSFSRIQKARKSSRRCVVLDARL</sequence>
<evidence type="ECO:0000313" key="2">
    <source>
        <dbReference type="Proteomes" id="UP000193685"/>
    </source>
</evidence>
<organism evidence="1 2">
    <name type="scientific">Protomyces lactucae-debilis</name>
    <dbReference type="NCBI Taxonomy" id="2754530"/>
    <lineage>
        <taxon>Eukaryota</taxon>
        <taxon>Fungi</taxon>
        <taxon>Dikarya</taxon>
        <taxon>Ascomycota</taxon>
        <taxon>Taphrinomycotina</taxon>
        <taxon>Taphrinomycetes</taxon>
        <taxon>Taphrinales</taxon>
        <taxon>Protomycetaceae</taxon>
        <taxon>Protomyces</taxon>
    </lineage>
</organism>
<comment type="caution">
    <text evidence="1">The sequence shown here is derived from an EMBL/GenBank/DDBJ whole genome shotgun (WGS) entry which is preliminary data.</text>
</comment>
<dbReference type="Proteomes" id="UP000193685">
    <property type="component" value="Unassembled WGS sequence"/>
</dbReference>
<dbReference type="AlphaFoldDB" id="A0A1Y2FM90"/>
<name>A0A1Y2FM90_PROLT</name>